<dbReference type="InterPro" id="IPR009910">
    <property type="entry name" value="DUF1450"/>
</dbReference>
<dbReference type="EMBL" id="FORR01000002">
    <property type="protein sequence ID" value="SFI86625.1"/>
    <property type="molecule type" value="Genomic_DNA"/>
</dbReference>
<evidence type="ECO:0000313" key="1">
    <source>
        <dbReference type="EMBL" id="SFI86625.1"/>
    </source>
</evidence>
<dbReference type="Proteomes" id="UP000199545">
    <property type="component" value="Unassembled WGS sequence"/>
</dbReference>
<organism evidence="1 2">
    <name type="scientific">Thermoflavimicrobium dichotomicum</name>
    <dbReference type="NCBI Taxonomy" id="46223"/>
    <lineage>
        <taxon>Bacteria</taxon>
        <taxon>Bacillati</taxon>
        <taxon>Bacillota</taxon>
        <taxon>Bacilli</taxon>
        <taxon>Bacillales</taxon>
        <taxon>Thermoactinomycetaceae</taxon>
        <taxon>Thermoflavimicrobium</taxon>
    </lineage>
</organism>
<dbReference type="NCBIfam" id="NF010190">
    <property type="entry name" value="PRK13669.1"/>
    <property type="match status" value="1"/>
</dbReference>
<dbReference type="Gene3D" id="3.40.30.10">
    <property type="entry name" value="Glutaredoxin"/>
    <property type="match status" value="1"/>
</dbReference>
<gene>
    <name evidence="1" type="ORF">SAMN05421852_102276</name>
</gene>
<dbReference type="Pfam" id="PF07293">
    <property type="entry name" value="DUF1450"/>
    <property type="match status" value="1"/>
</dbReference>
<name>A0A1I3LQ42_9BACL</name>
<protein>
    <submittedName>
        <fullName evidence="1">Uncharacterized protein YuzB, UPF0349 family</fullName>
    </submittedName>
</protein>
<evidence type="ECO:0000313" key="2">
    <source>
        <dbReference type="Proteomes" id="UP000199545"/>
    </source>
</evidence>
<keyword evidence="2" id="KW-1185">Reference proteome</keyword>
<dbReference type="STRING" id="46223.SAMN05421852_102276"/>
<dbReference type="OrthoDB" id="1684419at2"/>
<reference evidence="1 2" key="1">
    <citation type="submission" date="2016-10" db="EMBL/GenBank/DDBJ databases">
        <authorList>
            <person name="de Groot N.N."/>
        </authorList>
    </citation>
    <scope>NUCLEOTIDE SEQUENCE [LARGE SCALE GENOMIC DNA]</scope>
    <source>
        <strain evidence="1 2">DSM 44778</strain>
    </source>
</reference>
<accession>A0A1I3LQ42</accession>
<dbReference type="RefSeq" id="WP_093228100.1">
    <property type="nucleotide sequence ID" value="NZ_FORR01000002.1"/>
</dbReference>
<proteinExistence type="predicted"/>
<dbReference type="AlphaFoldDB" id="A0A1I3LQ42"/>
<sequence>MRPLIEFCINNLTDDMLKIKKKLDEDYSVDVIEYGCLGYCGNCATHPYALVNGELVQADTAEELLEKIYKAIEEMEISF</sequence>